<evidence type="ECO:0000313" key="2">
    <source>
        <dbReference type="Proteomes" id="UP000019147"/>
    </source>
</evidence>
<accession>A0A173DZI3</accession>
<name>A0A173DZI3_9CHLA</name>
<dbReference type="EMBL" id="CP015840">
    <property type="protein sequence ID" value="ANG66348.1"/>
    <property type="molecule type" value="Genomic_DNA"/>
</dbReference>
<dbReference type="AlphaFoldDB" id="A0A173DZI3"/>
<sequence length="89" mass="9861">MRSLVTLSQDLSSILQELSITEQHLETLESFDAIVSTYEKVFSLIHQGMALLSVKNQQCYILSIQPNGAVTKNTLGQVALQPFVPAKQQ</sequence>
<evidence type="ECO:0000313" key="1">
    <source>
        <dbReference type="EMBL" id="ANG66348.1"/>
    </source>
</evidence>
<dbReference type="STRING" id="1143323.M787_003370"/>
<gene>
    <name evidence="1" type="ORF">M787_003370</name>
</gene>
<dbReference type="KEGG" id="cgz:M787_003370"/>
<organism evidence="1 2">
    <name type="scientific">Chlamydia gallinacea 08-1274/3</name>
    <dbReference type="NCBI Taxonomy" id="1143323"/>
    <lineage>
        <taxon>Bacteria</taxon>
        <taxon>Pseudomonadati</taxon>
        <taxon>Chlamydiota</taxon>
        <taxon>Chlamydiia</taxon>
        <taxon>Chlamydiales</taxon>
        <taxon>Chlamydiaceae</taxon>
        <taxon>Chlamydia/Chlamydophila group</taxon>
        <taxon>Chlamydia</taxon>
    </lineage>
</organism>
<reference evidence="1 2" key="1">
    <citation type="journal article" date="2014" name="Syst. Appl. Microbiol.">
        <title>Evidence for the existence of two new members of the family Chlamydiaceae and proposal of Chlamydia avium sp. nov. and Chlamydia gallinacea sp. nov.</title>
        <authorList>
            <person name="Sachse K."/>
            <person name="Laroucau K."/>
            <person name="Riege K."/>
            <person name="Wehner S."/>
            <person name="Dilcher M."/>
            <person name="Creasy H.H."/>
            <person name="Weidmann M."/>
            <person name="Myers G."/>
            <person name="Vorimore F."/>
            <person name="Vicari N."/>
            <person name="Magnino S."/>
            <person name="Liebler-Tenorio E."/>
            <person name="Ruettger A."/>
            <person name="Bavoil P.M."/>
            <person name="Hufert F.T."/>
            <person name="Rossello-Mora R."/>
            <person name="Marz M."/>
        </authorList>
    </citation>
    <scope>NUCLEOTIDE SEQUENCE [LARGE SCALE GENOMIC DNA]</scope>
    <source>
        <strain evidence="1 2">08-1274/3</strain>
    </source>
</reference>
<protein>
    <submittedName>
        <fullName evidence="1">Uncharacterized protein</fullName>
    </submittedName>
</protein>
<proteinExistence type="predicted"/>
<dbReference type="Proteomes" id="UP000019147">
    <property type="component" value="Chromosome"/>
</dbReference>